<dbReference type="RefSeq" id="WP_316431697.1">
    <property type="nucleotide sequence ID" value="NZ_CP053586.1"/>
</dbReference>
<protein>
    <submittedName>
        <fullName evidence="1">Uncharacterized protein</fullName>
    </submittedName>
</protein>
<organism evidence="1">
    <name type="scientific">Leptolyngbya sp. NK1-12</name>
    <dbReference type="NCBI Taxonomy" id="2547451"/>
    <lineage>
        <taxon>Bacteria</taxon>
        <taxon>Bacillati</taxon>
        <taxon>Cyanobacteriota</taxon>
        <taxon>Cyanophyceae</taxon>
        <taxon>Leptolyngbyales</taxon>
        <taxon>Leptolyngbyaceae</taxon>
        <taxon>Leptolyngbya group</taxon>
        <taxon>Leptolyngbya</taxon>
    </lineage>
</organism>
<accession>A0AA97AIG8</accession>
<dbReference type="AlphaFoldDB" id="A0AA97AIG8"/>
<dbReference type="EMBL" id="CP053586">
    <property type="protein sequence ID" value="WNZ25544.1"/>
    <property type="molecule type" value="Genomic_DNA"/>
</dbReference>
<reference evidence="1" key="1">
    <citation type="submission" date="2020-05" db="EMBL/GenBank/DDBJ databases">
        <authorList>
            <person name="Zhu T."/>
            <person name="Keshari N."/>
            <person name="Lu X."/>
        </authorList>
    </citation>
    <scope>NUCLEOTIDE SEQUENCE</scope>
    <source>
        <strain evidence="1">NK1-12</strain>
    </source>
</reference>
<name>A0AA97AIG8_9CYAN</name>
<gene>
    <name evidence="1" type="ORF">HJG54_23635</name>
</gene>
<sequence>MEIVLLLLLLAAVAIWYRFWYASSRRKTQQLKSSGLVRVDEVHKRYRHLPLGNLGILHKIKDGQRVQVIFPSLTADEDVDYIYSWHDLRVVRPVLERPKDDDEAWLRATGIAALIEERLQLEPEITKLKKYHHKLGELLDLVDESEEHLEQQDTLAVTHTQVGYLLEQAKLLEQQYVDLIKVTLREALIRSELEDFNPDLRPEERRDLNNRYQEIRAEYQVWKRVAHTFPELPSVL</sequence>
<proteinExistence type="predicted"/>
<evidence type="ECO:0000313" key="1">
    <source>
        <dbReference type="EMBL" id="WNZ25544.1"/>
    </source>
</evidence>